<reference evidence="1 2" key="1">
    <citation type="submission" date="2016-09" db="EMBL/GenBank/DDBJ databases">
        <title>Draft genome sequence of the soil isolate, Lysinibacillus fusiformis M5, a potential hypoxanthine producer.</title>
        <authorList>
            <person name="Gallegos-Monterrosa R."/>
            <person name="Maroti G."/>
            <person name="Balint B."/>
            <person name="Kovacs A.T."/>
        </authorList>
    </citation>
    <scope>NUCLEOTIDE SEQUENCE [LARGE SCALE GENOMIC DNA]</scope>
    <source>
        <strain evidence="1 2">M5</strain>
    </source>
</reference>
<accession>A0A1E4QZV6</accession>
<evidence type="ECO:0000313" key="1">
    <source>
        <dbReference type="EMBL" id="ODV53736.1"/>
    </source>
</evidence>
<dbReference type="Proteomes" id="UP000094784">
    <property type="component" value="Unassembled WGS sequence"/>
</dbReference>
<evidence type="ECO:0000313" key="2">
    <source>
        <dbReference type="Proteomes" id="UP000094784"/>
    </source>
</evidence>
<proteinExistence type="predicted"/>
<sequence length="171" mass="19375">MKVFKSTLKTEIVFDDALANKYIVRKEWNKSKKAALVIMKSAGETNEVEQDHTTMYVTNNLARLDYGSVIIMNLFPTIIGANSNESAVENLKYLQEEMTKVDDVIIAVGTGIESNKLAVSRLKMMVAILLDKKANLLELECPRGRRGFHPLYPAVKNEWNLVPYEYVEMSV</sequence>
<dbReference type="InterPro" id="IPR012441">
    <property type="entry name" value="DUF1643"/>
</dbReference>
<gene>
    <name evidence="1" type="ORF">BG258_20360</name>
</gene>
<organism evidence="1 2">
    <name type="scientific">Lysinibacillus fusiformis</name>
    <dbReference type="NCBI Taxonomy" id="28031"/>
    <lineage>
        <taxon>Bacteria</taxon>
        <taxon>Bacillati</taxon>
        <taxon>Bacillota</taxon>
        <taxon>Bacilli</taxon>
        <taxon>Bacillales</taxon>
        <taxon>Bacillaceae</taxon>
        <taxon>Lysinibacillus</taxon>
    </lineage>
</organism>
<name>A0A1E4QZV6_9BACI</name>
<dbReference type="Pfam" id="PF07799">
    <property type="entry name" value="DUF1643"/>
    <property type="match status" value="1"/>
</dbReference>
<dbReference type="RefSeq" id="WP_069483121.1">
    <property type="nucleotide sequence ID" value="NZ_KV766182.1"/>
</dbReference>
<evidence type="ECO:0008006" key="3">
    <source>
        <dbReference type="Google" id="ProtNLM"/>
    </source>
</evidence>
<dbReference type="AlphaFoldDB" id="A0A1E4QZV6"/>
<dbReference type="OrthoDB" id="1684316at2"/>
<comment type="caution">
    <text evidence="1">The sequence shown here is derived from an EMBL/GenBank/DDBJ whole genome shotgun (WGS) entry which is preliminary data.</text>
</comment>
<protein>
    <recommendedName>
        <fullName evidence="3">DUF1643 domain-containing protein</fullName>
    </recommendedName>
</protein>
<dbReference type="EMBL" id="MECQ01000003">
    <property type="protein sequence ID" value="ODV53736.1"/>
    <property type="molecule type" value="Genomic_DNA"/>
</dbReference>